<dbReference type="Proteomes" id="UP001152797">
    <property type="component" value="Unassembled WGS sequence"/>
</dbReference>
<protein>
    <submittedName>
        <fullName evidence="3">Uncharacterized protein</fullName>
    </submittedName>
</protein>
<feature type="transmembrane region" description="Helical" evidence="2">
    <location>
        <begin position="83"/>
        <end position="104"/>
    </location>
</feature>
<dbReference type="EMBL" id="CAMXCT030002269">
    <property type="protein sequence ID" value="CAL4784255.1"/>
    <property type="molecule type" value="Genomic_DNA"/>
</dbReference>
<sequence length="243" mass="27496">MAFVRDHGTCCIFLPLKLGVSLVAMLVFMDSIVCLLATFTGDIRFQPNGYSESLYHVPSILGILGVVLGFTGLLGIYDDKPGWLQWLVYFLFLKIIALGTSSLADFFTLRKCDSWLTSAERSVQENLQLTKLAEAGVCPWARLAYALGAAVVLLFWTYCTYFTWVYWQQLECNPAYPIDFGAGVDRRWVQFHVKDPRLSEHEEGQPLLPQHLMHEEEAQYGTQKSKHSEHYGPDGQEMADLEG</sequence>
<keyword evidence="5" id="KW-1185">Reference proteome</keyword>
<comment type="caution">
    <text evidence="3">The sequence shown here is derived from an EMBL/GenBank/DDBJ whole genome shotgun (WGS) entry which is preliminary data.</text>
</comment>
<evidence type="ECO:0000313" key="4">
    <source>
        <dbReference type="EMBL" id="CAL1150318.1"/>
    </source>
</evidence>
<dbReference type="AlphaFoldDB" id="A0A9P1CT81"/>
<evidence type="ECO:0000313" key="3">
    <source>
        <dbReference type="EMBL" id="CAI3996943.1"/>
    </source>
</evidence>
<feature type="transmembrane region" description="Helical" evidence="2">
    <location>
        <begin position="20"/>
        <end position="41"/>
    </location>
</feature>
<feature type="transmembrane region" description="Helical" evidence="2">
    <location>
        <begin position="143"/>
        <end position="167"/>
    </location>
</feature>
<name>A0A9P1CT81_9DINO</name>
<gene>
    <name evidence="3" type="ORF">C1SCF055_LOCUS23373</name>
</gene>
<reference evidence="3" key="1">
    <citation type="submission" date="2022-10" db="EMBL/GenBank/DDBJ databases">
        <authorList>
            <person name="Chen Y."/>
            <person name="Dougan E. K."/>
            <person name="Chan C."/>
            <person name="Rhodes N."/>
            <person name="Thang M."/>
        </authorList>
    </citation>
    <scope>NUCLEOTIDE SEQUENCE</scope>
</reference>
<evidence type="ECO:0000256" key="2">
    <source>
        <dbReference type="SAM" id="Phobius"/>
    </source>
</evidence>
<keyword evidence="2" id="KW-0472">Membrane</keyword>
<accession>A0A9P1CT81</accession>
<keyword evidence="2" id="KW-0812">Transmembrane</keyword>
<feature type="region of interest" description="Disordered" evidence="1">
    <location>
        <begin position="218"/>
        <end position="243"/>
    </location>
</feature>
<feature type="transmembrane region" description="Helical" evidence="2">
    <location>
        <begin position="53"/>
        <end position="77"/>
    </location>
</feature>
<evidence type="ECO:0000313" key="5">
    <source>
        <dbReference type="Proteomes" id="UP001152797"/>
    </source>
</evidence>
<proteinExistence type="predicted"/>
<keyword evidence="2" id="KW-1133">Transmembrane helix</keyword>
<dbReference type="EMBL" id="CAMXCT010002269">
    <property type="protein sequence ID" value="CAI3996943.1"/>
    <property type="molecule type" value="Genomic_DNA"/>
</dbReference>
<dbReference type="EMBL" id="CAMXCT020002269">
    <property type="protein sequence ID" value="CAL1150318.1"/>
    <property type="molecule type" value="Genomic_DNA"/>
</dbReference>
<dbReference type="OrthoDB" id="419310at2759"/>
<evidence type="ECO:0000256" key="1">
    <source>
        <dbReference type="SAM" id="MobiDB-lite"/>
    </source>
</evidence>
<reference evidence="4" key="2">
    <citation type="submission" date="2024-04" db="EMBL/GenBank/DDBJ databases">
        <authorList>
            <person name="Chen Y."/>
            <person name="Shah S."/>
            <person name="Dougan E. K."/>
            <person name="Thang M."/>
            <person name="Chan C."/>
        </authorList>
    </citation>
    <scope>NUCLEOTIDE SEQUENCE [LARGE SCALE GENOMIC DNA]</scope>
</reference>
<organism evidence="3">
    <name type="scientific">Cladocopium goreaui</name>
    <dbReference type="NCBI Taxonomy" id="2562237"/>
    <lineage>
        <taxon>Eukaryota</taxon>
        <taxon>Sar</taxon>
        <taxon>Alveolata</taxon>
        <taxon>Dinophyceae</taxon>
        <taxon>Suessiales</taxon>
        <taxon>Symbiodiniaceae</taxon>
        <taxon>Cladocopium</taxon>
    </lineage>
</organism>